<dbReference type="KEGG" id="seds:AAY24_01265"/>
<proteinExistence type="predicted"/>
<dbReference type="PANTHER" id="PTHR44936:SF10">
    <property type="entry name" value="SENSOR PROTEIN RSTB"/>
    <property type="match status" value="1"/>
</dbReference>
<dbReference type="AlphaFoldDB" id="A0A0F7JWR4"/>
<dbReference type="InterPro" id="IPR050980">
    <property type="entry name" value="2C_sensor_his_kinase"/>
</dbReference>
<dbReference type="EMBL" id="CP011412">
    <property type="protein sequence ID" value="AKH19195.1"/>
    <property type="molecule type" value="Genomic_DNA"/>
</dbReference>
<feature type="domain" description="Histidine kinase" evidence="11">
    <location>
        <begin position="309"/>
        <end position="514"/>
    </location>
</feature>
<protein>
    <recommendedName>
        <fullName evidence="3">histidine kinase</fullName>
        <ecNumber evidence="3">2.7.13.3</ecNumber>
    </recommendedName>
</protein>
<organism evidence="13 14">
    <name type="scientific">Sedimenticola thiotaurini</name>
    <dbReference type="NCBI Taxonomy" id="1543721"/>
    <lineage>
        <taxon>Bacteria</taxon>
        <taxon>Pseudomonadati</taxon>
        <taxon>Pseudomonadota</taxon>
        <taxon>Gammaproteobacteria</taxon>
        <taxon>Chromatiales</taxon>
        <taxon>Sedimenticolaceae</taxon>
        <taxon>Sedimenticola</taxon>
    </lineage>
</organism>
<evidence type="ECO:0000256" key="9">
    <source>
        <dbReference type="ARBA" id="ARBA00022840"/>
    </source>
</evidence>
<evidence type="ECO:0000256" key="7">
    <source>
        <dbReference type="ARBA" id="ARBA00022741"/>
    </source>
</evidence>
<feature type="domain" description="HAMP" evidence="12">
    <location>
        <begin position="237"/>
        <end position="289"/>
    </location>
</feature>
<dbReference type="SMART" id="SM00304">
    <property type="entry name" value="HAMP"/>
    <property type="match status" value="1"/>
</dbReference>
<evidence type="ECO:0000259" key="11">
    <source>
        <dbReference type="PROSITE" id="PS50109"/>
    </source>
</evidence>
<evidence type="ECO:0000256" key="6">
    <source>
        <dbReference type="ARBA" id="ARBA00022679"/>
    </source>
</evidence>
<keyword evidence="9" id="KW-0067">ATP-binding</keyword>
<dbReference type="PRINTS" id="PR00344">
    <property type="entry name" value="BCTRLSENSOR"/>
</dbReference>
<evidence type="ECO:0000256" key="5">
    <source>
        <dbReference type="ARBA" id="ARBA00022553"/>
    </source>
</evidence>
<dbReference type="Proteomes" id="UP000034410">
    <property type="component" value="Chromosome"/>
</dbReference>
<sequence length="538" mass="59857">MFSLDYFLSRDLELIHTSQVREQVQRVDTYVKRQVADLSAFASAAIRNKDLRNNILSYMSGRTSRRWLQSFVTSTTSLYKLNSMTLWNADGGLVVATENIIGNMALQLGNYPIDTPRYPQAGLLDLGGQLWAVSTAPIMEGQEIIAVIQFSRLLNDRIMQDHFLDIGISVTTPQARNVNTTMAGTLDITTVDGRPLVISVDKYDSIDLSGLTSKAYITGGIALSSAALVLIILLLMRKEIRPFRVLQESFAAVGHGDFDQKVAIQGCSEAVALCDSFNRMLSDLSRLREAEAAVEQDIRLAAIGRLAARVAHDINNPLSVIRAISDLSRRQMRDKDDTVASDMNRIYEQSNRCLQIAENLVAFSRPRNISLEPLELHEQCAQYLQERKRQYPRFQYELIASDTAYMINGNRNYLWQILDNLTDNAVEANNGELVQYRCYADGELAVVEITDYGQGFATESEKDIFELFYTTKPHGTGLGLPNAMAIARAFGGTIRITNPQLGQIAVFMNLAEAETTQAVDQVPLSSPYAIATETPLVN</sequence>
<dbReference type="GO" id="GO:0005524">
    <property type="term" value="F:ATP binding"/>
    <property type="evidence" value="ECO:0007669"/>
    <property type="project" value="UniProtKB-KW"/>
</dbReference>
<dbReference type="InterPro" id="IPR003661">
    <property type="entry name" value="HisK_dim/P_dom"/>
</dbReference>
<dbReference type="Pfam" id="PF00672">
    <property type="entry name" value="HAMP"/>
    <property type="match status" value="1"/>
</dbReference>
<keyword evidence="7" id="KW-0547">Nucleotide-binding</keyword>
<dbReference type="InterPro" id="IPR036097">
    <property type="entry name" value="HisK_dim/P_sf"/>
</dbReference>
<dbReference type="InterPro" id="IPR036890">
    <property type="entry name" value="HATPase_C_sf"/>
</dbReference>
<dbReference type="PATRIC" id="fig|1543721.4.peg.269"/>
<dbReference type="PROSITE" id="PS50885">
    <property type="entry name" value="HAMP"/>
    <property type="match status" value="1"/>
</dbReference>
<accession>A0A0F7JWR4</accession>
<dbReference type="GO" id="GO:0005886">
    <property type="term" value="C:plasma membrane"/>
    <property type="evidence" value="ECO:0007669"/>
    <property type="project" value="UniProtKB-SubCell"/>
</dbReference>
<dbReference type="InterPro" id="IPR005467">
    <property type="entry name" value="His_kinase_dom"/>
</dbReference>
<keyword evidence="4" id="KW-1003">Cell membrane</keyword>
<dbReference type="CDD" id="cd00082">
    <property type="entry name" value="HisKA"/>
    <property type="match status" value="1"/>
</dbReference>
<dbReference type="PANTHER" id="PTHR44936">
    <property type="entry name" value="SENSOR PROTEIN CREC"/>
    <property type="match status" value="1"/>
</dbReference>
<comment type="subcellular location">
    <subcellularLocation>
        <location evidence="2">Cell membrane</location>
        <topology evidence="2">Multi-pass membrane protein</topology>
    </subcellularLocation>
</comment>
<dbReference type="SUPFAM" id="SSF55874">
    <property type="entry name" value="ATPase domain of HSP90 chaperone/DNA topoisomerase II/histidine kinase"/>
    <property type="match status" value="1"/>
</dbReference>
<dbReference type="SUPFAM" id="SSF47384">
    <property type="entry name" value="Homodimeric domain of signal transducing histidine kinase"/>
    <property type="match status" value="1"/>
</dbReference>
<dbReference type="CDD" id="cd06225">
    <property type="entry name" value="HAMP"/>
    <property type="match status" value="1"/>
</dbReference>
<reference evidence="13 14" key="1">
    <citation type="journal article" date="2015" name="Genome Announc.">
        <title>Complete Genome Sequence of Sedimenticola thiotaurini Strain SIP-G1, a Polyphosphate- and Polyhydroxyalkanoate-Accumulating Sulfur-Oxidizing Gammaproteobacterium Isolated from Salt Marsh Sediments.</title>
        <authorList>
            <person name="Flood B.E."/>
            <person name="Jones D.S."/>
            <person name="Bailey J.V."/>
        </authorList>
    </citation>
    <scope>NUCLEOTIDE SEQUENCE [LARGE SCALE GENOMIC DNA]</scope>
    <source>
        <strain evidence="13 14">SIP-G1</strain>
    </source>
</reference>
<evidence type="ECO:0000256" key="2">
    <source>
        <dbReference type="ARBA" id="ARBA00004651"/>
    </source>
</evidence>
<dbReference type="EC" id="2.7.13.3" evidence="3"/>
<gene>
    <name evidence="13" type="ORF">AAY24_01265</name>
</gene>
<dbReference type="GO" id="GO:0000155">
    <property type="term" value="F:phosphorelay sensor kinase activity"/>
    <property type="evidence" value="ECO:0007669"/>
    <property type="project" value="InterPro"/>
</dbReference>
<dbReference type="Pfam" id="PF00512">
    <property type="entry name" value="HisKA"/>
    <property type="match status" value="1"/>
</dbReference>
<evidence type="ECO:0000313" key="14">
    <source>
        <dbReference type="Proteomes" id="UP000034410"/>
    </source>
</evidence>
<keyword evidence="14" id="KW-1185">Reference proteome</keyword>
<comment type="catalytic activity">
    <reaction evidence="1">
        <text>ATP + protein L-histidine = ADP + protein N-phospho-L-histidine.</text>
        <dbReference type="EC" id="2.7.13.3"/>
    </reaction>
</comment>
<dbReference type="PROSITE" id="PS50109">
    <property type="entry name" value="HIS_KIN"/>
    <property type="match status" value="1"/>
</dbReference>
<evidence type="ECO:0000256" key="8">
    <source>
        <dbReference type="ARBA" id="ARBA00022777"/>
    </source>
</evidence>
<dbReference type="SMART" id="SM00387">
    <property type="entry name" value="HATPase_c"/>
    <property type="match status" value="1"/>
</dbReference>
<keyword evidence="5" id="KW-0597">Phosphoprotein</keyword>
<evidence type="ECO:0000256" key="10">
    <source>
        <dbReference type="SAM" id="Phobius"/>
    </source>
</evidence>
<keyword evidence="6" id="KW-0808">Transferase</keyword>
<dbReference type="Gene3D" id="6.10.340.10">
    <property type="match status" value="1"/>
</dbReference>
<evidence type="ECO:0000256" key="1">
    <source>
        <dbReference type="ARBA" id="ARBA00000085"/>
    </source>
</evidence>
<keyword evidence="10" id="KW-0472">Membrane</keyword>
<keyword evidence="10" id="KW-1133">Transmembrane helix</keyword>
<dbReference type="InterPro" id="IPR003660">
    <property type="entry name" value="HAMP_dom"/>
</dbReference>
<keyword evidence="10" id="KW-0812">Transmembrane</keyword>
<evidence type="ECO:0000259" key="12">
    <source>
        <dbReference type="PROSITE" id="PS50885"/>
    </source>
</evidence>
<keyword evidence="8" id="KW-0418">Kinase</keyword>
<dbReference type="InterPro" id="IPR004358">
    <property type="entry name" value="Sig_transdc_His_kin-like_C"/>
</dbReference>
<evidence type="ECO:0000313" key="13">
    <source>
        <dbReference type="EMBL" id="AKH19195.1"/>
    </source>
</evidence>
<dbReference type="Gene3D" id="1.10.287.130">
    <property type="match status" value="1"/>
</dbReference>
<feature type="transmembrane region" description="Helical" evidence="10">
    <location>
        <begin position="215"/>
        <end position="236"/>
    </location>
</feature>
<dbReference type="Pfam" id="PF02518">
    <property type="entry name" value="HATPase_c"/>
    <property type="match status" value="1"/>
</dbReference>
<evidence type="ECO:0000256" key="3">
    <source>
        <dbReference type="ARBA" id="ARBA00012438"/>
    </source>
</evidence>
<dbReference type="InterPro" id="IPR003594">
    <property type="entry name" value="HATPase_dom"/>
</dbReference>
<name>A0A0F7JWR4_9GAMM</name>
<dbReference type="SMART" id="SM00388">
    <property type="entry name" value="HisKA"/>
    <property type="match status" value="1"/>
</dbReference>
<dbReference type="Gene3D" id="3.30.565.10">
    <property type="entry name" value="Histidine kinase-like ATPase, C-terminal domain"/>
    <property type="match status" value="1"/>
</dbReference>
<evidence type="ECO:0000256" key="4">
    <source>
        <dbReference type="ARBA" id="ARBA00022475"/>
    </source>
</evidence>